<dbReference type="Proteomes" id="UP000078576">
    <property type="component" value="Unassembled WGS sequence"/>
</dbReference>
<evidence type="ECO:0000313" key="11">
    <source>
        <dbReference type="Proteomes" id="UP000078576"/>
    </source>
</evidence>
<evidence type="ECO:0000256" key="1">
    <source>
        <dbReference type="ARBA" id="ARBA00004141"/>
    </source>
</evidence>
<feature type="domain" description="EXS" evidence="8">
    <location>
        <begin position="725"/>
        <end position="919"/>
    </location>
</feature>
<evidence type="ECO:0000259" key="9">
    <source>
        <dbReference type="PROSITE" id="PS51382"/>
    </source>
</evidence>
<dbReference type="CDD" id="cd14475">
    <property type="entry name" value="SPX_SYG1_like"/>
    <property type="match status" value="1"/>
</dbReference>
<feature type="domain" description="SPX" evidence="9">
    <location>
        <begin position="1"/>
        <end position="442"/>
    </location>
</feature>
<dbReference type="OrthoDB" id="9970435at2759"/>
<name>A0A194VAA1_CYTMA</name>
<evidence type="ECO:0000256" key="4">
    <source>
        <dbReference type="ARBA" id="ARBA00022989"/>
    </source>
</evidence>
<dbReference type="InterPro" id="IPR004342">
    <property type="entry name" value="EXS_C"/>
</dbReference>
<feature type="transmembrane region" description="Helical" evidence="7">
    <location>
        <begin position="613"/>
        <end position="635"/>
    </location>
</feature>
<keyword evidence="4 7" id="KW-1133">Transmembrane helix</keyword>
<sequence>MKFAKELERDLVPEWRIKYLDYKQGKKKCKAISRALARADTTPSLNLPRRPDTPSYKSPPSGTRHDPQDDGSSDTDADPISAETAPMVHSPHRSIPTRDSTLTERQSLTQGYESDLQYGSFIPTPPDHGPAPISESSQSDQSGHLFELPAPAIKVPSSASDGQVQRRPHSTRADSAASLSRIALNRSASMAGTQPGTSSARPPTARQVRPVSAATFASGTPSDVQSPRAKIRRMFSLTAPPLERYRSRGEYHMQALDEIRDKERDFFEFLDDELEKVETFYRQKEDHAGKRLVLLREQLHEMRNRRTSEIAEAKRRKQNGESNSHLAAKIAESNRASRPLLDPLKAKLFKPGPNSKALQKMTETPSHVGANPDERRDYVRRPPDDEVSYRTAKRKLKLALQEFYRGLELLKSYALLNRTAFRKLNKKYDKTVNARPPYRYMTEKVNKSWFVNSDVLDGHLQAVEDLYARYFERGNHKIAAGKLRSLSRKKRDESGSAFRNGLLIGVGAVFAIQGLVHGSQLLLDDDDEVKTHTRYLMQIYGGYFLMLYLFSLFCLDCKIWTANRVNYPFIFEFDQRNQLDWRQLAEFPSFFLFLFGLIMWLNFTRYGSPGMYLYYPVLLIGITFVILFMPAPILWHKSRKWFLYSHVRIISLSSPSPYPPRPFYIQRSTSGSTDNLQWRLFFAGLYPVEFRDFFLGDMYCSLTYATCNVELFFCLYANSWENPTICNSNHSRLLGFFACLPPIWRFLQCIRRYKDTRNVFPHLVNCGKYTASILAGVFLSVYRIEGTTKNLALYISFSAINGVYTAFWDVVMDFSLLQSYARHRYLRDITALKSRWPYYLIMVLDPILRFNWIFYAIFTHDTQHSSIASFLIGLSEVTRRGMWTLLRVENEHCSNVAQYKASRDVPLPYQLDAGTETPPSGRISPELTSGGRLQQEQDQLITSPSRAAVNWAGSIRRTQSGKSTGVEVPGSGSTRRETAGTTTTTAAAAEGPSTAEEGQSPGEESLRMRRRQRADTIGRKSITRILADAHKQDFEKKRKPADSGSRVNQLAGTNETGEYDEDDDEDDDLGGTDEGTDDEDMGSLLNERMEVREAEMLTRKGRNSGDE</sequence>
<dbReference type="GO" id="GO:0006817">
    <property type="term" value="P:phosphate ion transport"/>
    <property type="evidence" value="ECO:0007669"/>
    <property type="project" value="TreeGrafter"/>
</dbReference>
<protein>
    <recommendedName>
        <fullName evidence="12">Protein SYG1</fullName>
    </recommendedName>
</protein>
<feature type="transmembrane region" description="Helical" evidence="7">
    <location>
        <begin position="791"/>
        <end position="817"/>
    </location>
</feature>
<dbReference type="PANTHER" id="PTHR10783">
    <property type="entry name" value="XENOTROPIC AND POLYTROPIC RETROVIRUS RECEPTOR 1-RELATED"/>
    <property type="match status" value="1"/>
</dbReference>
<dbReference type="GO" id="GO:0016036">
    <property type="term" value="P:cellular response to phosphate starvation"/>
    <property type="evidence" value="ECO:0007669"/>
    <property type="project" value="TreeGrafter"/>
</dbReference>
<feature type="transmembrane region" description="Helical" evidence="7">
    <location>
        <begin position="497"/>
        <end position="515"/>
    </location>
</feature>
<gene>
    <name evidence="10" type="ORF">VP1G_07976</name>
</gene>
<feature type="compositionally biased region" description="Polar residues" evidence="6">
    <location>
        <begin position="186"/>
        <end position="201"/>
    </location>
</feature>
<evidence type="ECO:0000256" key="5">
    <source>
        <dbReference type="ARBA" id="ARBA00023136"/>
    </source>
</evidence>
<dbReference type="GO" id="GO:0000822">
    <property type="term" value="F:inositol hexakisphosphate binding"/>
    <property type="evidence" value="ECO:0007669"/>
    <property type="project" value="TreeGrafter"/>
</dbReference>
<evidence type="ECO:0000259" key="8">
    <source>
        <dbReference type="PROSITE" id="PS51380"/>
    </source>
</evidence>
<comment type="subcellular location">
    <subcellularLocation>
        <location evidence="1">Membrane</location>
        <topology evidence="1">Multi-pass membrane protein</topology>
    </subcellularLocation>
</comment>
<evidence type="ECO:0000256" key="6">
    <source>
        <dbReference type="SAM" id="MobiDB-lite"/>
    </source>
</evidence>
<keyword evidence="5 7" id="KW-0472">Membrane</keyword>
<keyword evidence="3 7" id="KW-0812">Transmembrane</keyword>
<dbReference type="PANTHER" id="PTHR10783:SF103">
    <property type="entry name" value="SOLUTE CARRIER FAMILY 53 MEMBER 1"/>
    <property type="match status" value="1"/>
</dbReference>
<feature type="compositionally biased region" description="Basic and acidic residues" evidence="6">
    <location>
        <begin position="372"/>
        <end position="386"/>
    </location>
</feature>
<evidence type="ECO:0000313" key="10">
    <source>
        <dbReference type="EMBL" id="KUI60804.1"/>
    </source>
</evidence>
<evidence type="ECO:0000256" key="3">
    <source>
        <dbReference type="ARBA" id="ARBA00022692"/>
    </source>
</evidence>
<dbReference type="EMBL" id="KN714759">
    <property type="protein sequence ID" value="KUI60804.1"/>
    <property type="molecule type" value="Genomic_DNA"/>
</dbReference>
<feature type="compositionally biased region" description="Polar residues" evidence="6">
    <location>
        <begin position="931"/>
        <end position="945"/>
    </location>
</feature>
<feature type="region of interest" description="Disordered" evidence="6">
    <location>
        <begin position="36"/>
        <end position="209"/>
    </location>
</feature>
<dbReference type="GO" id="GO:0005794">
    <property type="term" value="C:Golgi apparatus"/>
    <property type="evidence" value="ECO:0007669"/>
    <property type="project" value="TreeGrafter"/>
</dbReference>
<feature type="region of interest" description="Disordered" evidence="6">
    <location>
        <begin position="351"/>
        <end position="386"/>
    </location>
</feature>
<keyword evidence="11" id="KW-1185">Reference proteome</keyword>
<organism evidence="10 11">
    <name type="scientific">Cytospora mali</name>
    <name type="common">Apple Valsa canker fungus</name>
    <name type="synonym">Valsa mali</name>
    <dbReference type="NCBI Taxonomy" id="578113"/>
    <lineage>
        <taxon>Eukaryota</taxon>
        <taxon>Fungi</taxon>
        <taxon>Dikarya</taxon>
        <taxon>Ascomycota</taxon>
        <taxon>Pezizomycotina</taxon>
        <taxon>Sordariomycetes</taxon>
        <taxon>Sordariomycetidae</taxon>
        <taxon>Diaporthales</taxon>
        <taxon>Cytosporaceae</taxon>
        <taxon>Cytospora</taxon>
    </lineage>
</organism>
<accession>A0A194VAA1</accession>
<dbReference type="Pfam" id="PF03105">
    <property type="entry name" value="SPX"/>
    <property type="match status" value="1"/>
</dbReference>
<dbReference type="GO" id="GO:0005886">
    <property type="term" value="C:plasma membrane"/>
    <property type="evidence" value="ECO:0007669"/>
    <property type="project" value="TreeGrafter"/>
</dbReference>
<feature type="transmembrane region" description="Helical" evidence="7">
    <location>
        <begin position="584"/>
        <end position="601"/>
    </location>
</feature>
<dbReference type="AlphaFoldDB" id="A0A194VAA1"/>
<proteinExistence type="inferred from homology"/>
<dbReference type="InterPro" id="IPR004331">
    <property type="entry name" value="SPX_dom"/>
</dbReference>
<dbReference type="STRING" id="694573.A0A194VAA1"/>
<comment type="similarity">
    <text evidence="2">Belongs to the SYG1 (TC 2.A.94) family.</text>
</comment>
<feature type="compositionally biased region" description="Basic and acidic residues" evidence="6">
    <location>
        <begin position="1027"/>
        <end position="1036"/>
    </location>
</feature>
<feature type="compositionally biased region" description="Low complexity" evidence="6">
    <location>
        <begin position="979"/>
        <end position="998"/>
    </location>
</feature>
<feature type="compositionally biased region" description="Polar residues" evidence="6">
    <location>
        <begin position="97"/>
        <end position="112"/>
    </location>
</feature>
<feature type="compositionally biased region" description="Basic and acidic residues" evidence="6">
    <location>
        <begin position="1087"/>
        <end position="1107"/>
    </location>
</feature>
<evidence type="ECO:0000256" key="7">
    <source>
        <dbReference type="SAM" id="Phobius"/>
    </source>
</evidence>
<feature type="region of interest" description="Disordered" evidence="6">
    <location>
        <begin position="909"/>
        <end position="1107"/>
    </location>
</feature>
<feature type="transmembrane region" description="Helical" evidence="7">
    <location>
        <begin position="535"/>
        <end position="555"/>
    </location>
</feature>
<evidence type="ECO:0000256" key="2">
    <source>
        <dbReference type="ARBA" id="ARBA00009665"/>
    </source>
</evidence>
<feature type="compositionally biased region" description="Acidic residues" evidence="6">
    <location>
        <begin position="1057"/>
        <end position="1081"/>
    </location>
</feature>
<dbReference type="PROSITE" id="PS51382">
    <property type="entry name" value="SPX"/>
    <property type="match status" value="1"/>
</dbReference>
<dbReference type="Pfam" id="PF03124">
    <property type="entry name" value="EXS"/>
    <property type="match status" value="2"/>
</dbReference>
<reference evidence="11" key="1">
    <citation type="submission" date="2014-12" db="EMBL/GenBank/DDBJ databases">
        <title>Genome Sequence of Valsa Canker Pathogens Uncovers a Specific Adaption of Colonization on Woody Bark.</title>
        <authorList>
            <person name="Yin Z."/>
            <person name="Liu H."/>
            <person name="Gao X."/>
            <person name="Li Z."/>
            <person name="Song N."/>
            <person name="Ke X."/>
            <person name="Dai Q."/>
            <person name="Wu Y."/>
            <person name="Sun Y."/>
            <person name="Xu J.-R."/>
            <person name="Kang Z.K."/>
            <person name="Wang L."/>
            <person name="Huang L."/>
        </authorList>
    </citation>
    <scope>NUCLEOTIDE SEQUENCE [LARGE SCALE GENOMIC DNA]</scope>
    <source>
        <strain evidence="11">SXYL134</strain>
    </source>
</reference>
<evidence type="ECO:0008006" key="12">
    <source>
        <dbReference type="Google" id="ProtNLM"/>
    </source>
</evidence>
<dbReference type="PROSITE" id="PS51380">
    <property type="entry name" value="EXS"/>
    <property type="match status" value="1"/>
</dbReference>